<dbReference type="NCBIfam" id="TIGR00666">
    <property type="entry name" value="PBP4"/>
    <property type="match status" value="1"/>
</dbReference>
<protein>
    <submittedName>
        <fullName evidence="4">D-alanyl-D-alanine carboxypeptidase/D-alanyl-D-alanine-endopeptidase</fullName>
        <ecNumber evidence="4">3.4.16.4</ecNumber>
    </submittedName>
</protein>
<keyword evidence="4" id="KW-0645">Protease</keyword>
<comment type="similarity">
    <text evidence="1">Belongs to the peptidase S13 family.</text>
</comment>
<dbReference type="Gene3D" id="3.50.80.20">
    <property type="entry name" value="D-Ala-D-Ala carboxypeptidase C, peptidase S13"/>
    <property type="match status" value="1"/>
</dbReference>
<dbReference type="GO" id="GO:0009002">
    <property type="term" value="F:serine-type D-Ala-D-Ala carboxypeptidase activity"/>
    <property type="evidence" value="ECO:0007669"/>
    <property type="project" value="UniProtKB-EC"/>
</dbReference>
<gene>
    <name evidence="4" type="primary">dacB</name>
    <name evidence="4" type="ORF">IFO67_11495</name>
</gene>
<comment type="caution">
    <text evidence="4">The sequence shown here is derived from an EMBL/GenBank/DDBJ whole genome shotgun (WGS) entry which is preliminary data.</text>
</comment>
<keyword evidence="5" id="KW-1185">Reference proteome</keyword>
<dbReference type="Proteomes" id="UP000603602">
    <property type="component" value="Unassembled WGS sequence"/>
</dbReference>
<dbReference type="Gene3D" id="3.40.710.10">
    <property type="entry name" value="DD-peptidase/beta-lactamase superfamily"/>
    <property type="match status" value="1"/>
</dbReference>
<dbReference type="PANTHER" id="PTHR30023:SF0">
    <property type="entry name" value="PENICILLIN-SENSITIVE CARBOXYPEPTIDASE A"/>
    <property type="match status" value="1"/>
</dbReference>
<evidence type="ECO:0000313" key="4">
    <source>
        <dbReference type="EMBL" id="MBD8503509.1"/>
    </source>
</evidence>
<evidence type="ECO:0000256" key="2">
    <source>
        <dbReference type="ARBA" id="ARBA00022801"/>
    </source>
</evidence>
<evidence type="ECO:0000313" key="5">
    <source>
        <dbReference type="Proteomes" id="UP000603602"/>
    </source>
</evidence>
<dbReference type="SUPFAM" id="SSF56601">
    <property type="entry name" value="beta-lactamase/transpeptidase-like"/>
    <property type="match status" value="1"/>
</dbReference>
<dbReference type="EC" id="3.4.16.4" evidence="4"/>
<sequence length="476" mass="49996">MSLAHRFLLIFCLLLTMATAAANAAGLPRNVRQALEGAGVPLEDTAIWVQGVDARTPALTLNAERPMNPASVMKLVTAFAALERLGPAYTWTTRAGTDGALQGGVLQGNLYLVGGGDPMLSYERLWKMLRQLRALGIERIAGDIVLDGSALTLPPHDPDAFDGRGLRPYNAGPHGLLLHYNTLRLTLVPGARPGEPVTLAADPPLAGLTIDNRILTAGGGCGVWYHALEARLASTPGGTRLELDGRLPASCGRRDWSAAPLAAETYGVALVAALWSEVGGRLGGRVRTGLAPAQMDTLLAEDSDPLGDVVRNMNKWSSNVIARQLLATLGASATGAPDMVSGGALVARAQLAAAGIATDGLIVENGSGLSRIERIRADALGQLLLAAWQRPWMPEFVAALPMAGVDGTARKRLNGSPASGHAHIKTGTLNGVRAMAGYVLDRHGRRHAVVMMVNHPQAPASQAAQDALLEWVWEGH</sequence>
<evidence type="ECO:0000256" key="1">
    <source>
        <dbReference type="ARBA" id="ARBA00006096"/>
    </source>
</evidence>
<name>A0ABR9BC25_9RHOO</name>
<dbReference type="InterPro" id="IPR012338">
    <property type="entry name" value="Beta-lactam/transpept-like"/>
</dbReference>
<feature type="signal peptide" evidence="3">
    <location>
        <begin position="1"/>
        <end position="24"/>
    </location>
</feature>
<accession>A0ABR9BC25</accession>
<dbReference type="PANTHER" id="PTHR30023">
    <property type="entry name" value="D-ALANYL-D-ALANINE CARBOXYPEPTIDASE"/>
    <property type="match status" value="1"/>
</dbReference>
<feature type="chain" id="PRO_5047130967" evidence="3">
    <location>
        <begin position="25"/>
        <end position="476"/>
    </location>
</feature>
<keyword evidence="4" id="KW-0121">Carboxypeptidase</keyword>
<evidence type="ECO:0000256" key="3">
    <source>
        <dbReference type="SAM" id="SignalP"/>
    </source>
</evidence>
<dbReference type="EMBL" id="JACYTO010000002">
    <property type="protein sequence ID" value="MBD8503509.1"/>
    <property type="molecule type" value="Genomic_DNA"/>
</dbReference>
<reference evidence="5" key="1">
    <citation type="submission" date="2023-07" db="EMBL/GenBank/DDBJ databases">
        <title>Thauera sp. CAU 1555 isolated from sand of Yaerae Beach.</title>
        <authorList>
            <person name="Kim W."/>
        </authorList>
    </citation>
    <scope>NUCLEOTIDE SEQUENCE [LARGE SCALE GENOMIC DNA]</scope>
    <source>
        <strain evidence="5">CAU 1555</strain>
    </source>
</reference>
<dbReference type="RefSeq" id="WP_187718339.1">
    <property type="nucleotide sequence ID" value="NZ_JACTAH010000002.1"/>
</dbReference>
<dbReference type="Pfam" id="PF02113">
    <property type="entry name" value="Peptidase_S13"/>
    <property type="match status" value="1"/>
</dbReference>
<proteinExistence type="inferred from homology"/>
<keyword evidence="3" id="KW-0732">Signal</keyword>
<dbReference type="PRINTS" id="PR00922">
    <property type="entry name" value="DADACBPTASE3"/>
</dbReference>
<dbReference type="InterPro" id="IPR000667">
    <property type="entry name" value="Peptidase_S13"/>
</dbReference>
<organism evidence="4 5">
    <name type="scientific">Thauera sedimentorum</name>
    <dbReference type="NCBI Taxonomy" id="2767595"/>
    <lineage>
        <taxon>Bacteria</taxon>
        <taxon>Pseudomonadati</taxon>
        <taxon>Pseudomonadota</taxon>
        <taxon>Betaproteobacteria</taxon>
        <taxon>Rhodocyclales</taxon>
        <taxon>Zoogloeaceae</taxon>
        <taxon>Thauera</taxon>
    </lineage>
</organism>
<keyword evidence="2 4" id="KW-0378">Hydrolase</keyword>